<reference evidence="6" key="2">
    <citation type="submission" date="2023-06" db="EMBL/GenBank/DDBJ databases">
        <authorList>
            <consortium name="Lawrence Berkeley National Laboratory"/>
            <person name="Haridas S."/>
            <person name="Hensen N."/>
            <person name="Bonometti L."/>
            <person name="Westerberg I."/>
            <person name="Brannstrom I.O."/>
            <person name="Guillou S."/>
            <person name="Cros-Aarteil S."/>
            <person name="Calhoun S."/>
            <person name="Kuo A."/>
            <person name="Mondo S."/>
            <person name="Pangilinan J."/>
            <person name="Riley R."/>
            <person name="Labutti K."/>
            <person name="Andreopoulos B."/>
            <person name="Lipzen A."/>
            <person name="Chen C."/>
            <person name="Yanf M."/>
            <person name="Daum C."/>
            <person name="Ng V."/>
            <person name="Clum A."/>
            <person name="Steindorff A."/>
            <person name="Ohm R."/>
            <person name="Martin F."/>
            <person name="Silar P."/>
            <person name="Natvig D."/>
            <person name="Lalanne C."/>
            <person name="Gautier V."/>
            <person name="Ament-Velasquez S.L."/>
            <person name="Kruys A."/>
            <person name="Hutchinson M.I."/>
            <person name="Powell A.J."/>
            <person name="Barry K."/>
            <person name="Miller A.N."/>
            <person name="Grigoriev I.V."/>
            <person name="Debuchy R."/>
            <person name="Gladieux P."/>
            <person name="Thoren M.H."/>
            <person name="Johannesson H."/>
        </authorList>
    </citation>
    <scope>NUCLEOTIDE SEQUENCE</scope>
    <source>
        <strain evidence="6">CBS 118394</strain>
    </source>
</reference>
<accession>A0AAE0M5K6</accession>
<organism evidence="6 7">
    <name type="scientific">Apodospora peruviana</name>
    <dbReference type="NCBI Taxonomy" id="516989"/>
    <lineage>
        <taxon>Eukaryota</taxon>
        <taxon>Fungi</taxon>
        <taxon>Dikarya</taxon>
        <taxon>Ascomycota</taxon>
        <taxon>Pezizomycotina</taxon>
        <taxon>Sordariomycetes</taxon>
        <taxon>Sordariomycetidae</taxon>
        <taxon>Sordariales</taxon>
        <taxon>Lasiosphaeriaceae</taxon>
        <taxon>Apodospora</taxon>
    </lineage>
</organism>
<dbReference type="GO" id="GO:0008061">
    <property type="term" value="F:chitin binding"/>
    <property type="evidence" value="ECO:0007669"/>
    <property type="project" value="UniProtKB-KW"/>
</dbReference>
<dbReference type="Gene3D" id="3.10.350.10">
    <property type="entry name" value="LysM domain"/>
    <property type="match status" value="1"/>
</dbReference>
<evidence type="ECO:0000256" key="4">
    <source>
        <dbReference type="SAM" id="SignalP"/>
    </source>
</evidence>
<dbReference type="SUPFAM" id="SSF54106">
    <property type="entry name" value="LysM domain"/>
    <property type="match status" value="1"/>
</dbReference>
<evidence type="ECO:0000313" key="6">
    <source>
        <dbReference type="EMBL" id="KAK3318694.1"/>
    </source>
</evidence>
<dbReference type="CDD" id="cd00118">
    <property type="entry name" value="LysM"/>
    <property type="match status" value="1"/>
</dbReference>
<dbReference type="SMART" id="SM00257">
    <property type="entry name" value="LysM"/>
    <property type="match status" value="1"/>
</dbReference>
<feature type="domain" description="LysM" evidence="5">
    <location>
        <begin position="190"/>
        <end position="236"/>
    </location>
</feature>
<dbReference type="InterPro" id="IPR052210">
    <property type="entry name" value="LysM1-like"/>
</dbReference>
<dbReference type="PANTHER" id="PTHR34997">
    <property type="entry name" value="AM15"/>
    <property type="match status" value="1"/>
</dbReference>
<evidence type="ECO:0000256" key="1">
    <source>
        <dbReference type="ARBA" id="ARBA00022669"/>
    </source>
</evidence>
<dbReference type="InterPro" id="IPR036779">
    <property type="entry name" value="LysM_dom_sf"/>
</dbReference>
<reference evidence="6" key="1">
    <citation type="journal article" date="2023" name="Mol. Phylogenet. Evol.">
        <title>Genome-scale phylogeny and comparative genomics of the fungal order Sordariales.</title>
        <authorList>
            <person name="Hensen N."/>
            <person name="Bonometti L."/>
            <person name="Westerberg I."/>
            <person name="Brannstrom I.O."/>
            <person name="Guillou S."/>
            <person name="Cros-Aarteil S."/>
            <person name="Calhoun S."/>
            <person name="Haridas S."/>
            <person name="Kuo A."/>
            <person name="Mondo S."/>
            <person name="Pangilinan J."/>
            <person name="Riley R."/>
            <person name="LaButti K."/>
            <person name="Andreopoulos B."/>
            <person name="Lipzen A."/>
            <person name="Chen C."/>
            <person name="Yan M."/>
            <person name="Daum C."/>
            <person name="Ng V."/>
            <person name="Clum A."/>
            <person name="Steindorff A."/>
            <person name="Ohm R.A."/>
            <person name="Martin F."/>
            <person name="Silar P."/>
            <person name="Natvig D.O."/>
            <person name="Lalanne C."/>
            <person name="Gautier V."/>
            <person name="Ament-Velasquez S.L."/>
            <person name="Kruys A."/>
            <person name="Hutchinson M.I."/>
            <person name="Powell A.J."/>
            <person name="Barry K."/>
            <person name="Miller A.N."/>
            <person name="Grigoriev I.V."/>
            <person name="Debuchy R."/>
            <person name="Gladieux P."/>
            <person name="Hiltunen Thoren M."/>
            <person name="Johannesson H."/>
        </authorList>
    </citation>
    <scope>NUCLEOTIDE SEQUENCE</scope>
    <source>
        <strain evidence="6">CBS 118394</strain>
    </source>
</reference>
<feature type="signal peptide" evidence="4">
    <location>
        <begin position="1"/>
        <end position="23"/>
    </location>
</feature>
<dbReference type="AlphaFoldDB" id="A0AAE0M5K6"/>
<evidence type="ECO:0000256" key="2">
    <source>
        <dbReference type="ARBA" id="ARBA00023026"/>
    </source>
</evidence>
<evidence type="ECO:0000256" key="3">
    <source>
        <dbReference type="ARBA" id="ARBA00044955"/>
    </source>
</evidence>
<keyword evidence="2" id="KW-0843">Virulence</keyword>
<dbReference type="EMBL" id="JAUEDM010000004">
    <property type="protein sequence ID" value="KAK3318694.1"/>
    <property type="molecule type" value="Genomic_DNA"/>
</dbReference>
<gene>
    <name evidence="6" type="ORF">B0H66DRAFT_622771</name>
</gene>
<evidence type="ECO:0000259" key="5">
    <source>
        <dbReference type="PROSITE" id="PS51782"/>
    </source>
</evidence>
<comment type="caution">
    <text evidence="6">The sequence shown here is derived from an EMBL/GenBank/DDBJ whole genome shotgun (WGS) entry which is preliminary data.</text>
</comment>
<dbReference type="Pfam" id="PF01476">
    <property type="entry name" value="LysM"/>
    <property type="match status" value="1"/>
</dbReference>
<keyword evidence="1" id="KW-0147">Chitin-binding</keyword>
<dbReference type="InterPro" id="IPR018392">
    <property type="entry name" value="LysM"/>
</dbReference>
<keyword evidence="7" id="KW-1185">Reference proteome</keyword>
<name>A0AAE0M5K6_9PEZI</name>
<dbReference type="Proteomes" id="UP001283341">
    <property type="component" value="Unassembled WGS sequence"/>
</dbReference>
<evidence type="ECO:0000313" key="7">
    <source>
        <dbReference type="Proteomes" id="UP001283341"/>
    </source>
</evidence>
<feature type="chain" id="PRO_5042233482" description="LysM domain-containing protein" evidence="4">
    <location>
        <begin position="24"/>
        <end position="239"/>
    </location>
</feature>
<dbReference type="PANTHER" id="PTHR34997:SF1">
    <property type="entry name" value="PEPTIDOGLYCAN-BINDING LYSIN DOMAIN"/>
    <property type="match status" value="1"/>
</dbReference>
<dbReference type="PROSITE" id="PS51782">
    <property type="entry name" value="LYSM"/>
    <property type="match status" value="1"/>
</dbReference>
<protein>
    <recommendedName>
        <fullName evidence="5">LysM domain-containing protein</fullName>
    </recommendedName>
</protein>
<proteinExistence type="inferred from homology"/>
<comment type="similarity">
    <text evidence="3">Belongs to the secreted LysM effector family.</text>
</comment>
<sequence length="239" mass="26142">MMLPPVCDVLLLALISTIASVSANRIQGDLRRGLQNAIPKYPYEETTTRFCAWWLDNDGSWTCPMMEETYGVAMADFHRWRGREQNPSVAIPCTTLPSNQSYCIAAYEAPSLSRTRVPFPPPTLVTVTVPYTVPVTVPMTVPVTTVLTSVFMSTVTAVRTTSVYPTPSAGGNGITTPVPYQPGMVGNCKTFYFVQQGDTCVNIAAKYNVSTDQLIAWNPFARSDCTKLLANTYCCVGVL</sequence>
<keyword evidence="4" id="KW-0732">Signal</keyword>